<gene>
    <name evidence="2" type="ORF">RUM43_012417</name>
</gene>
<feature type="region of interest" description="Disordered" evidence="1">
    <location>
        <begin position="1"/>
        <end position="29"/>
    </location>
</feature>
<name>A0AAN8RZD8_POLSC</name>
<evidence type="ECO:0000256" key="1">
    <source>
        <dbReference type="SAM" id="MobiDB-lite"/>
    </source>
</evidence>
<accession>A0AAN8RZD8</accession>
<reference evidence="2 3" key="1">
    <citation type="submission" date="2023-10" db="EMBL/GenBank/DDBJ databases">
        <title>Genomes of two closely related lineages of the louse Polyplax serrata with different host specificities.</title>
        <authorList>
            <person name="Martinu J."/>
            <person name="Tarabai H."/>
            <person name="Stefka J."/>
            <person name="Hypsa V."/>
        </authorList>
    </citation>
    <scope>NUCLEOTIDE SEQUENCE [LARGE SCALE GENOMIC DNA]</scope>
    <source>
        <strain evidence="2">HR10_N</strain>
    </source>
</reference>
<protein>
    <submittedName>
        <fullName evidence="2">Uncharacterized protein</fullName>
    </submittedName>
</protein>
<evidence type="ECO:0000313" key="3">
    <source>
        <dbReference type="Proteomes" id="UP001372834"/>
    </source>
</evidence>
<comment type="caution">
    <text evidence="2">The sequence shown here is derived from an EMBL/GenBank/DDBJ whole genome shotgun (WGS) entry which is preliminary data.</text>
</comment>
<sequence>MTKKMAPMWEGEEASGKGEIPQRDVDQNVGKLEKKAARIEGKRSIRKGATLAYQLLSVQPQVIPAESATLR</sequence>
<dbReference type="EMBL" id="JAWJWE010000040">
    <property type="protein sequence ID" value="KAK6619660.1"/>
    <property type="molecule type" value="Genomic_DNA"/>
</dbReference>
<organism evidence="2 3">
    <name type="scientific">Polyplax serrata</name>
    <name type="common">Common mouse louse</name>
    <dbReference type="NCBI Taxonomy" id="468196"/>
    <lineage>
        <taxon>Eukaryota</taxon>
        <taxon>Metazoa</taxon>
        <taxon>Ecdysozoa</taxon>
        <taxon>Arthropoda</taxon>
        <taxon>Hexapoda</taxon>
        <taxon>Insecta</taxon>
        <taxon>Pterygota</taxon>
        <taxon>Neoptera</taxon>
        <taxon>Paraneoptera</taxon>
        <taxon>Psocodea</taxon>
        <taxon>Troctomorpha</taxon>
        <taxon>Phthiraptera</taxon>
        <taxon>Anoplura</taxon>
        <taxon>Polyplacidae</taxon>
        <taxon>Polyplax</taxon>
    </lineage>
</organism>
<evidence type="ECO:0000313" key="2">
    <source>
        <dbReference type="EMBL" id="KAK6619660.1"/>
    </source>
</evidence>
<proteinExistence type="predicted"/>
<dbReference type="AlphaFoldDB" id="A0AAN8RZD8"/>
<feature type="compositionally biased region" description="Basic and acidic residues" evidence="1">
    <location>
        <begin position="14"/>
        <end position="29"/>
    </location>
</feature>
<dbReference type="Proteomes" id="UP001372834">
    <property type="component" value="Unassembled WGS sequence"/>
</dbReference>